<evidence type="ECO:0000313" key="2">
    <source>
        <dbReference type="Proteomes" id="UP000234323"/>
    </source>
</evidence>
<sequence>MDKNTWQLYKERSNWNLQNIRKQLNDKIMRLTSILYTLQHQEKRKHLQIQKTNPTEKNKATQQNLRTKVMFICYQISRIKAFLCQDAFSEILTKHHSASVEVYINENWSFITDMTTLNDSDIIESLVVHSYDADLLETHSTTFN</sequence>
<proteinExistence type="predicted"/>
<name>A0A2I1GP59_9GLOM</name>
<organism evidence="1 2">
    <name type="scientific">Rhizophagus irregularis</name>
    <dbReference type="NCBI Taxonomy" id="588596"/>
    <lineage>
        <taxon>Eukaryota</taxon>
        <taxon>Fungi</taxon>
        <taxon>Fungi incertae sedis</taxon>
        <taxon>Mucoromycota</taxon>
        <taxon>Glomeromycotina</taxon>
        <taxon>Glomeromycetes</taxon>
        <taxon>Glomerales</taxon>
        <taxon>Glomeraceae</taxon>
        <taxon>Rhizophagus</taxon>
    </lineage>
</organism>
<reference evidence="1 2" key="1">
    <citation type="submission" date="2015-10" db="EMBL/GenBank/DDBJ databases">
        <title>Genome analyses suggest a sexual origin of heterokaryosis in a supposedly ancient asexual fungus.</title>
        <authorList>
            <person name="Ropars J."/>
            <person name="Sedzielewska K."/>
            <person name="Noel J."/>
            <person name="Charron P."/>
            <person name="Farinelli L."/>
            <person name="Marton T."/>
            <person name="Kruger M."/>
            <person name="Pelin A."/>
            <person name="Brachmann A."/>
            <person name="Corradi N."/>
        </authorList>
    </citation>
    <scope>NUCLEOTIDE SEQUENCE [LARGE SCALE GENOMIC DNA]</scope>
    <source>
        <strain evidence="1 2">A4</strain>
    </source>
</reference>
<dbReference type="EMBL" id="LLXI01000638">
    <property type="protein sequence ID" value="PKY48400.1"/>
    <property type="molecule type" value="Genomic_DNA"/>
</dbReference>
<accession>A0A2I1GP59</accession>
<dbReference type="Proteomes" id="UP000234323">
    <property type="component" value="Unassembled WGS sequence"/>
</dbReference>
<keyword evidence="2" id="KW-1185">Reference proteome</keyword>
<dbReference type="AlphaFoldDB" id="A0A2I1GP59"/>
<evidence type="ECO:0000313" key="1">
    <source>
        <dbReference type="EMBL" id="PKY48400.1"/>
    </source>
</evidence>
<comment type="caution">
    <text evidence="1">The sequence shown here is derived from an EMBL/GenBank/DDBJ whole genome shotgun (WGS) entry which is preliminary data.</text>
</comment>
<gene>
    <name evidence="1" type="ORF">RhiirA4_463985</name>
</gene>
<protein>
    <submittedName>
        <fullName evidence="1">Uncharacterized protein</fullName>
    </submittedName>
</protein>